<sequence>MAATSDEQMRLLLSSFDQIYEVKFLDTLFRSLVHRDFKSGMSEMNVFRSRSNVETSRREALEISNKTLKEGSGLTVLFFVFTSGNLILSDEPAENERLKKLHTESLNNFVDQLEHRTKCHGLKEELKRVNDENRSKEHEHRNALESLMQKHVAKVEELENKIRSVLVEKATNEMVIDRLRQDLAANKSHIQAMSRKLDRVYSEVESKYEVEVQDLKDCLLMEQEEKIDITNKLQSLQKELVISRTTVAEKQRDTTSYRQNSQEQKLCLANTYCSVPQRVSSTKPNHFLNSNDTVENIQHHKA</sequence>
<accession>A0A3P5ZTE1</accession>
<proteinExistence type="predicted"/>
<name>A0A3P5ZTE1_BRACM</name>
<evidence type="ECO:0000313" key="2">
    <source>
        <dbReference type="EMBL" id="VDC83492.1"/>
    </source>
</evidence>
<protein>
    <submittedName>
        <fullName evidence="2">Uncharacterized protein</fullName>
    </submittedName>
</protein>
<dbReference type="EMBL" id="LR031572">
    <property type="protein sequence ID" value="VDC83492.1"/>
    <property type="molecule type" value="Genomic_DNA"/>
</dbReference>
<gene>
    <name evidence="2" type="ORF">BRAA03T14710Z</name>
</gene>
<reference evidence="2" key="1">
    <citation type="submission" date="2018-11" db="EMBL/GenBank/DDBJ databases">
        <authorList>
            <consortium name="Genoscope - CEA"/>
            <person name="William W."/>
        </authorList>
    </citation>
    <scope>NUCLEOTIDE SEQUENCE</scope>
</reference>
<evidence type="ECO:0000256" key="1">
    <source>
        <dbReference type="SAM" id="Coils"/>
    </source>
</evidence>
<feature type="coiled-coil region" evidence="1">
    <location>
        <begin position="119"/>
        <end position="168"/>
    </location>
</feature>
<keyword evidence="1" id="KW-0175">Coiled coil</keyword>
<organism evidence="2">
    <name type="scientific">Brassica campestris</name>
    <name type="common">Field mustard</name>
    <dbReference type="NCBI Taxonomy" id="3711"/>
    <lineage>
        <taxon>Eukaryota</taxon>
        <taxon>Viridiplantae</taxon>
        <taxon>Streptophyta</taxon>
        <taxon>Embryophyta</taxon>
        <taxon>Tracheophyta</taxon>
        <taxon>Spermatophyta</taxon>
        <taxon>Magnoliopsida</taxon>
        <taxon>eudicotyledons</taxon>
        <taxon>Gunneridae</taxon>
        <taxon>Pentapetalae</taxon>
        <taxon>rosids</taxon>
        <taxon>malvids</taxon>
        <taxon>Brassicales</taxon>
        <taxon>Brassicaceae</taxon>
        <taxon>Brassiceae</taxon>
        <taxon>Brassica</taxon>
    </lineage>
</organism>
<dbReference type="AlphaFoldDB" id="A0A3P5ZTE1"/>